<proteinExistence type="inferred from homology"/>
<dbReference type="EMBL" id="VSSQ01105090">
    <property type="protein sequence ID" value="MPN45308.1"/>
    <property type="molecule type" value="Genomic_DNA"/>
</dbReference>
<dbReference type="InterPro" id="IPR001075">
    <property type="entry name" value="NIF_FeS_clus_asmbl_NifU_C"/>
</dbReference>
<sequence length="81" mass="8780">MENTEFFKLVYDIIEKDIKPFILADGGRIELESVDSESGVVFVTLGGACAGCMGAAYTLKAGVERILKENLPNVTEVRLAL</sequence>
<comment type="caution">
    <text evidence="3">The sequence shown here is derived from an EMBL/GenBank/DDBJ whole genome shotgun (WGS) entry which is preliminary data.</text>
</comment>
<organism evidence="3">
    <name type="scientific">bioreactor metagenome</name>
    <dbReference type="NCBI Taxonomy" id="1076179"/>
    <lineage>
        <taxon>unclassified sequences</taxon>
        <taxon>metagenomes</taxon>
        <taxon>ecological metagenomes</taxon>
    </lineage>
</organism>
<gene>
    <name evidence="3" type="primary">nfuA_22</name>
    <name evidence="3" type="ORF">SDC9_192875</name>
</gene>
<feature type="domain" description="NIF system FeS cluster assembly NifU C-terminal" evidence="2">
    <location>
        <begin position="11"/>
        <end position="77"/>
    </location>
</feature>
<dbReference type="AlphaFoldDB" id="A0A645I243"/>
<dbReference type="PANTHER" id="PTHR11178:SF1">
    <property type="entry name" value="NFU1 IRON-SULFUR CLUSTER SCAFFOLD HOMOLOG, MITOCHONDRIAL"/>
    <property type="match status" value="1"/>
</dbReference>
<evidence type="ECO:0000259" key="2">
    <source>
        <dbReference type="Pfam" id="PF01106"/>
    </source>
</evidence>
<dbReference type="InterPro" id="IPR034904">
    <property type="entry name" value="FSCA_dom_sf"/>
</dbReference>
<evidence type="ECO:0000256" key="1">
    <source>
        <dbReference type="ARBA" id="ARBA00006420"/>
    </source>
</evidence>
<protein>
    <submittedName>
        <fullName evidence="3">Fe/S biogenesis protein NfuA</fullName>
    </submittedName>
</protein>
<dbReference type="Pfam" id="PF01106">
    <property type="entry name" value="NifU"/>
    <property type="match status" value="1"/>
</dbReference>
<comment type="similarity">
    <text evidence="1">Belongs to the NifU family.</text>
</comment>
<dbReference type="GO" id="GO:0051536">
    <property type="term" value="F:iron-sulfur cluster binding"/>
    <property type="evidence" value="ECO:0007669"/>
    <property type="project" value="InterPro"/>
</dbReference>
<reference evidence="3" key="1">
    <citation type="submission" date="2019-08" db="EMBL/GenBank/DDBJ databases">
        <authorList>
            <person name="Kucharzyk K."/>
            <person name="Murdoch R.W."/>
            <person name="Higgins S."/>
            <person name="Loffler F."/>
        </authorList>
    </citation>
    <scope>NUCLEOTIDE SEQUENCE</scope>
</reference>
<evidence type="ECO:0000313" key="3">
    <source>
        <dbReference type="EMBL" id="MPN45308.1"/>
    </source>
</evidence>
<dbReference type="PANTHER" id="PTHR11178">
    <property type="entry name" value="IRON-SULFUR CLUSTER SCAFFOLD PROTEIN NFU-RELATED"/>
    <property type="match status" value="1"/>
</dbReference>
<dbReference type="GO" id="GO:0016226">
    <property type="term" value="P:iron-sulfur cluster assembly"/>
    <property type="evidence" value="ECO:0007669"/>
    <property type="project" value="InterPro"/>
</dbReference>
<dbReference type="Gene3D" id="3.30.300.130">
    <property type="entry name" value="Fe-S cluster assembly (FSCA)"/>
    <property type="match status" value="1"/>
</dbReference>
<dbReference type="SUPFAM" id="SSF117916">
    <property type="entry name" value="Fe-S cluster assembly (FSCA) domain-like"/>
    <property type="match status" value="1"/>
</dbReference>
<dbReference type="GO" id="GO:0005506">
    <property type="term" value="F:iron ion binding"/>
    <property type="evidence" value="ECO:0007669"/>
    <property type="project" value="InterPro"/>
</dbReference>
<accession>A0A645I243</accession>
<name>A0A645I243_9ZZZZ</name>